<comment type="similarity">
    <text evidence="1">Belongs to the polysaccharide synthase family.</text>
</comment>
<feature type="transmembrane region" description="Helical" evidence="2">
    <location>
        <begin position="27"/>
        <end position="49"/>
    </location>
</feature>
<name>A0A9X1R3Q1_9FLAO</name>
<sequence>MKMPGKFTFLAFRLYSRFRDFILGQRYLPRWIVALIDLSICGVSFLLTWLILSESPVFFNQFLSIPEKALLLIGIHFLCFIVFRTYSGIIRHSTFADVYRFAKSTLAFLFITMAGNMVFYYFNGTKLFLTTTILLYAFFSLTLLLAFRITIKEMYRFLRAAATAGRLKKRVIVLGIDDKTISLSHAILSDSASIYRPVAFLTTKEKRKRFKILNLPVCYTDDDIETNLESTKSKHNADGVLFVGDLLSVEERNSIAEACFSVGLEVYNLSLPEQWSDISKKPLKIDPLRIEDLLERSVIETDIELISKDLKDKTILITGGAGSIGSELVRQIAEINPRLLVVLDNGESPLHGIEIYLKNNFPHLNYSIFLADVTKKGRMEGIFKKFKFDVVYHAAAYKHVPMMERHPREAIRTNIVGTRTLAELSVKYECERFVMVSTDKAVNPSNVMGASKRAAEMFVQSLQRTPGIKTKFITTRFGNVLGSNGSVIPFFREQIKNGGPVTVTHKDIIRYFMTIKEACQLVLQAGTMGKGGEIFVFDMGKPVKILDLAERMIKLSGFKPYKDIPIEIVGLRQGEKLYEELLIDGENTLPTYHPKIMVCSTVPYDYSVICNAIDELELMADSVGKKKDIIKKLKILVPEFVSQNSEYSTLDKHIE</sequence>
<dbReference type="PANTHER" id="PTHR43318">
    <property type="entry name" value="UDP-N-ACETYLGLUCOSAMINE 4,6-DEHYDRATASE"/>
    <property type="match status" value="1"/>
</dbReference>
<feature type="transmembrane region" description="Helical" evidence="2">
    <location>
        <begin position="69"/>
        <end position="89"/>
    </location>
</feature>
<gene>
    <name evidence="4" type="ORF">K8344_11170</name>
</gene>
<comment type="caution">
    <text evidence="4">The sequence shown here is derived from an EMBL/GenBank/DDBJ whole genome shotgun (WGS) entry which is preliminary data.</text>
</comment>
<dbReference type="Proteomes" id="UP001139462">
    <property type="component" value="Unassembled WGS sequence"/>
</dbReference>
<feature type="transmembrane region" description="Helical" evidence="2">
    <location>
        <begin position="128"/>
        <end position="149"/>
    </location>
</feature>
<feature type="transmembrane region" description="Helical" evidence="2">
    <location>
        <begin position="101"/>
        <end position="122"/>
    </location>
</feature>
<dbReference type="Gene3D" id="3.40.50.720">
    <property type="entry name" value="NAD(P)-binding Rossmann-like Domain"/>
    <property type="match status" value="2"/>
</dbReference>
<keyword evidence="2" id="KW-0472">Membrane</keyword>
<accession>A0A9X1R3Q1</accession>
<keyword evidence="2" id="KW-0812">Transmembrane</keyword>
<evidence type="ECO:0000313" key="5">
    <source>
        <dbReference type="Proteomes" id="UP001139462"/>
    </source>
</evidence>
<feature type="domain" description="Polysaccharide biosynthesis protein CapD-like" evidence="3">
    <location>
        <begin position="315"/>
        <end position="599"/>
    </location>
</feature>
<organism evidence="4 5">
    <name type="scientific">Aequorivita xiaoshiensis</name>
    <dbReference type="NCBI Taxonomy" id="2874476"/>
    <lineage>
        <taxon>Bacteria</taxon>
        <taxon>Pseudomonadati</taxon>
        <taxon>Bacteroidota</taxon>
        <taxon>Flavobacteriia</taxon>
        <taxon>Flavobacteriales</taxon>
        <taxon>Flavobacteriaceae</taxon>
        <taxon>Aequorivita</taxon>
    </lineage>
</organism>
<evidence type="ECO:0000256" key="2">
    <source>
        <dbReference type="SAM" id="Phobius"/>
    </source>
</evidence>
<dbReference type="SUPFAM" id="SSF51735">
    <property type="entry name" value="NAD(P)-binding Rossmann-fold domains"/>
    <property type="match status" value="1"/>
</dbReference>
<dbReference type="CDD" id="cd05237">
    <property type="entry name" value="UDP_invert_4-6DH_SDR_e"/>
    <property type="match status" value="1"/>
</dbReference>
<proteinExistence type="inferred from homology"/>
<keyword evidence="2" id="KW-1133">Transmembrane helix</keyword>
<protein>
    <submittedName>
        <fullName evidence="4">Polysaccharide biosynthesis protein</fullName>
    </submittedName>
</protein>
<dbReference type="PANTHER" id="PTHR43318:SF1">
    <property type="entry name" value="POLYSACCHARIDE BIOSYNTHESIS PROTEIN EPSC-RELATED"/>
    <property type="match status" value="1"/>
</dbReference>
<keyword evidence="5" id="KW-1185">Reference proteome</keyword>
<dbReference type="Pfam" id="PF02719">
    <property type="entry name" value="Polysacc_synt_2"/>
    <property type="match status" value="1"/>
</dbReference>
<dbReference type="EMBL" id="JAIRBB010000010">
    <property type="protein sequence ID" value="MCG2431681.1"/>
    <property type="molecule type" value="Genomic_DNA"/>
</dbReference>
<evidence type="ECO:0000259" key="3">
    <source>
        <dbReference type="Pfam" id="PF02719"/>
    </source>
</evidence>
<dbReference type="InterPro" id="IPR003869">
    <property type="entry name" value="Polysac_CapD-like"/>
</dbReference>
<dbReference type="InterPro" id="IPR051203">
    <property type="entry name" value="Polysaccharide_Synthase-Rel"/>
</dbReference>
<dbReference type="InterPro" id="IPR036291">
    <property type="entry name" value="NAD(P)-bd_dom_sf"/>
</dbReference>
<evidence type="ECO:0000313" key="4">
    <source>
        <dbReference type="EMBL" id="MCG2431681.1"/>
    </source>
</evidence>
<dbReference type="AlphaFoldDB" id="A0A9X1R3Q1"/>
<reference evidence="4" key="1">
    <citation type="submission" date="2021-09" db="EMBL/GenBank/DDBJ databases">
        <title>Genome of Aequorivita sp. strain F64183.</title>
        <authorList>
            <person name="Wang Y."/>
        </authorList>
    </citation>
    <scope>NUCLEOTIDE SEQUENCE</scope>
    <source>
        <strain evidence="4">F64183</strain>
    </source>
</reference>
<dbReference type="RefSeq" id="WP_237608767.1">
    <property type="nucleotide sequence ID" value="NZ_JAIRBB010000010.1"/>
</dbReference>
<evidence type="ECO:0000256" key="1">
    <source>
        <dbReference type="ARBA" id="ARBA00007430"/>
    </source>
</evidence>